<keyword evidence="3" id="KW-1185">Reference proteome</keyword>
<organism evidence="2 3">
    <name type="scientific">Rhodopirellula sallentina SM41</name>
    <dbReference type="NCBI Taxonomy" id="1263870"/>
    <lineage>
        <taxon>Bacteria</taxon>
        <taxon>Pseudomonadati</taxon>
        <taxon>Planctomycetota</taxon>
        <taxon>Planctomycetia</taxon>
        <taxon>Pirellulales</taxon>
        <taxon>Pirellulaceae</taxon>
        <taxon>Rhodopirellula</taxon>
    </lineage>
</organism>
<dbReference type="OrthoDB" id="267447at2"/>
<dbReference type="PATRIC" id="fig|1263870.3.peg.804"/>
<dbReference type="RefSeq" id="WP_008674490.1">
    <property type="nucleotide sequence ID" value="NZ_ANOH01000065.1"/>
</dbReference>
<evidence type="ECO:0000256" key="1">
    <source>
        <dbReference type="SAM" id="Phobius"/>
    </source>
</evidence>
<keyword evidence="1" id="KW-1133">Transmembrane helix</keyword>
<reference evidence="2 3" key="1">
    <citation type="journal article" date="2013" name="Mar. Genomics">
        <title>Expression of sulfatases in Rhodopirellula baltica and the diversity of sulfatases in the genus Rhodopirellula.</title>
        <authorList>
            <person name="Wegner C.E."/>
            <person name="Richter-Heitmann T."/>
            <person name="Klindworth A."/>
            <person name="Klockow C."/>
            <person name="Richter M."/>
            <person name="Achstetter T."/>
            <person name="Glockner F.O."/>
            <person name="Harder J."/>
        </authorList>
    </citation>
    <scope>NUCLEOTIDE SEQUENCE [LARGE SCALE GENOMIC DNA]</scope>
    <source>
        <strain evidence="2 3">SM41</strain>
    </source>
</reference>
<keyword evidence="1" id="KW-0472">Membrane</keyword>
<dbReference type="Gene3D" id="3.90.70.10">
    <property type="entry name" value="Cysteine proteinases"/>
    <property type="match status" value="1"/>
</dbReference>
<feature type="transmembrane region" description="Helical" evidence="1">
    <location>
        <begin position="98"/>
        <end position="116"/>
    </location>
</feature>
<protein>
    <submittedName>
        <fullName evidence="2">Peptidase C39, bacteriocin processing</fullName>
    </submittedName>
</protein>
<comment type="caution">
    <text evidence="2">The sequence shown here is derived from an EMBL/GenBank/DDBJ whole genome shotgun (WGS) entry which is preliminary data.</text>
</comment>
<gene>
    <name evidence="2" type="ORF">RSSM_00738</name>
</gene>
<feature type="transmembrane region" description="Helical" evidence="1">
    <location>
        <begin position="66"/>
        <end position="86"/>
    </location>
</feature>
<accession>M5U936</accession>
<dbReference type="EMBL" id="ANOH01000065">
    <property type="protein sequence ID" value="EMI57779.1"/>
    <property type="molecule type" value="Genomic_DNA"/>
</dbReference>
<name>M5U936_9BACT</name>
<sequence length="295" mass="31831">MTDLWIAIAVMSVISIACGIFAGGFAYANKGQLTTLYLSAAVVGMIYFLIYASGQLFWARWIPSSAAIIYSNFAAIFAALAAGWALRLPKIPLWRRSVLSVFLGLCSFAAILWPLLSIAVRPPPSGALVVEGTVVEQTSWATCSPAAAATLLRAVGVETTEAEMIPLCLTDKSGTPTLGLYRGVKLKAEENGFRVNVIDDTLDELMASNDWPVLLAVGLPYGVEDRRYAEQWGWIPGMGHSVVAIERLPDGGGILIADPSIGLERWSRSDMEVLWRGVGMRLEGGDKNAFEEMGE</sequence>
<evidence type="ECO:0000313" key="3">
    <source>
        <dbReference type="Proteomes" id="UP000011885"/>
    </source>
</evidence>
<dbReference type="Proteomes" id="UP000011885">
    <property type="component" value="Unassembled WGS sequence"/>
</dbReference>
<proteinExistence type="predicted"/>
<keyword evidence="1" id="KW-0812">Transmembrane</keyword>
<feature type="transmembrane region" description="Helical" evidence="1">
    <location>
        <begin position="35"/>
        <end position="54"/>
    </location>
</feature>
<feature type="transmembrane region" description="Helical" evidence="1">
    <location>
        <begin position="6"/>
        <end position="28"/>
    </location>
</feature>
<evidence type="ECO:0000313" key="2">
    <source>
        <dbReference type="EMBL" id="EMI57779.1"/>
    </source>
</evidence>
<dbReference type="AlphaFoldDB" id="M5U936"/>